<keyword evidence="5" id="KW-0560">Oxidoreductase</keyword>
<feature type="domain" description="Acyl-CoA dehydrogenase/oxidase N-terminal" evidence="8">
    <location>
        <begin position="5"/>
        <end position="83"/>
    </location>
</feature>
<dbReference type="WBParaSite" id="EVEC_0000373801-mRNA-1">
    <property type="protein sequence ID" value="EVEC_0000373801-mRNA-1"/>
    <property type="gene ID" value="EVEC_0000373801"/>
</dbReference>
<keyword evidence="3 5" id="KW-0285">Flavoprotein</keyword>
<evidence type="ECO:0000256" key="4">
    <source>
        <dbReference type="ARBA" id="ARBA00022827"/>
    </source>
</evidence>
<protein>
    <submittedName>
        <fullName evidence="11">Isovaleryl-CoA dehydrogenase, mitochondrial</fullName>
    </submittedName>
</protein>
<dbReference type="InterPro" id="IPR013786">
    <property type="entry name" value="AcylCoA_DH/ox_N"/>
</dbReference>
<dbReference type="Gene3D" id="1.20.140.10">
    <property type="entry name" value="Butyryl-CoA Dehydrogenase, subunit A, domain 3"/>
    <property type="match status" value="1"/>
</dbReference>
<feature type="domain" description="Acyl-CoA oxidase/dehydrogenase middle" evidence="7">
    <location>
        <begin position="87"/>
        <end position="182"/>
    </location>
</feature>
<sequence length="363" mass="39900">MLFQKFWKKLGKLGLLGITVSSEFGGSEMSYLEHVIAMEELSRVSGALGLSYGAHSNLCVNQIALNGSQEQKQKYLPRLISGDHIGALAMSESSAGSDVVSMMLTAKKDGNNFIINGSKFWITNGPDADVTIVYAKTEPTKGKYGITAFLVEKDFPGFSKSPKFDKFGMRGSNTCELIFDNCVVPEENVIGKVNEGVRVLMSGLNYERLVLAGGPLGIMQAACELAFDYANQRKTFGKKIGNYQYSNSSNRFQEKIRIFQLIQAKIADMDTLLTVCRHHVYNTAMAVNRGELTNRHCAAAIYYASKCGVKVCDDALQILGGNGYVNEYPAGRFYRDARLYEIGAGTSEIRQLIIANEINSMEA</sequence>
<dbReference type="Proteomes" id="UP000274131">
    <property type="component" value="Unassembled WGS sequence"/>
</dbReference>
<dbReference type="OrthoDB" id="9988775at2759"/>
<dbReference type="AlphaFoldDB" id="A0A0N4V1B4"/>
<dbReference type="PROSITE" id="PS00072">
    <property type="entry name" value="ACYL_COA_DH_1"/>
    <property type="match status" value="1"/>
</dbReference>
<dbReference type="GO" id="GO:0006552">
    <property type="term" value="P:L-leucine catabolic process"/>
    <property type="evidence" value="ECO:0007669"/>
    <property type="project" value="TreeGrafter"/>
</dbReference>
<evidence type="ECO:0000256" key="2">
    <source>
        <dbReference type="ARBA" id="ARBA00009347"/>
    </source>
</evidence>
<dbReference type="InterPro" id="IPR036250">
    <property type="entry name" value="AcylCo_DH-like_C"/>
</dbReference>
<proteinExistence type="inferred from homology"/>
<dbReference type="GO" id="GO:0005739">
    <property type="term" value="C:mitochondrion"/>
    <property type="evidence" value="ECO:0007669"/>
    <property type="project" value="TreeGrafter"/>
</dbReference>
<dbReference type="InterPro" id="IPR009100">
    <property type="entry name" value="AcylCoA_DH/oxidase_NM_dom_sf"/>
</dbReference>
<dbReference type="GO" id="GO:0050660">
    <property type="term" value="F:flavin adenine dinucleotide binding"/>
    <property type="evidence" value="ECO:0007669"/>
    <property type="project" value="InterPro"/>
</dbReference>
<comment type="cofactor">
    <cofactor evidence="1 5">
        <name>FAD</name>
        <dbReference type="ChEBI" id="CHEBI:57692"/>
    </cofactor>
</comment>
<evidence type="ECO:0000313" key="11">
    <source>
        <dbReference type="WBParaSite" id="EVEC_0000373801-mRNA-1"/>
    </source>
</evidence>
<evidence type="ECO:0000313" key="9">
    <source>
        <dbReference type="EMBL" id="VDD88303.1"/>
    </source>
</evidence>
<accession>A0A0N4V1B4</accession>
<dbReference type="FunFam" id="1.10.540.10:FF:000007">
    <property type="entry name" value="Isovaleryl-CoA dehydrogenase, mitochondrial"/>
    <property type="match status" value="1"/>
</dbReference>
<evidence type="ECO:0000256" key="1">
    <source>
        <dbReference type="ARBA" id="ARBA00001974"/>
    </source>
</evidence>
<dbReference type="PANTHER" id="PTHR43884:SF12">
    <property type="entry name" value="ISOVALERYL-COA DEHYDROGENASE, MITOCHONDRIAL-RELATED"/>
    <property type="match status" value="1"/>
</dbReference>
<keyword evidence="10" id="KW-1185">Reference proteome</keyword>
<dbReference type="GO" id="GO:0008470">
    <property type="term" value="F:3-methylbutanoyl-CoA dehydrogenase activity"/>
    <property type="evidence" value="ECO:0007669"/>
    <property type="project" value="TreeGrafter"/>
</dbReference>
<evidence type="ECO:0000256" key="5">
    <source>
        <dbReference type="RuleBase" id="RU362125"/>
    </source>
</evidence>
<keyword evidence="4 5" id="KW-0274">FAD</keyword>
<organism evidence="11">
    <name type="scientific">Enterobius vermicularis</name>
    <name type="common">Human pinworm</name>
    <dbReference type="NCBI Taxonomy" id="51028"/>
    <lineage>
        <taxon>Eukaryota</taxon>
        <taxon>Metazoa</taxon>
        <taxon>Ecdysozoa</taxon>
        <taxon>Nematoda</taxon>
        <taxon>Chromadorea</taxon>
        <taxon>Rhabditida</taxon>
        <taxon>Spirurina</taxon>
        <taxon>Oxyuridomorpha</taxon>
        <taxon>Oxyuroidea</taxon>
        <taxon>Oxyuridae</taxon>
        <taxon>Enterobius</taxon>
    </lineage>
</organism>
<dbReference type="SUPFAM" id="SSF47203">
    <property type="entry name" value="Acyl-CoA dehydrogenase C-terminal domain-like"/>
    <property type="match status" value="1"/>
</dbReference>
<dbReference type="InterPro" id="IPR009075">
    <property type="entry name" value="AcylCo_DH/oxidase_C"/>
</dbReference>
<dbReference type="STRING" id="51028.A0A0N4V1B4"/>
<evidence type="ECO:0000256" key="3">
    <source>
        <dbReference type="ARBA" id="ARBA00022630"/>
    </source>
</evidence>
<dbReference type="Pfam" id="PF02770">
    <property type="entry name" value="Acyl-CoA_dh_M"/>
    <property type="match status" value="1"/>
</dbReference>
<evidence type="ECO:0000259" key="6">
    <source>
        <dbReference type="Pfam" id="PF00441"/>
    </source>
</evidence>
<dbReference type="PROSITE" id="PS00073">
    <property type="entry name" value="ACYL_COA_DH_2"/>
    <property type="match status" value="1"/>
</dbReference>
<dbReference type="EMBL" id="UXUI01007596">
    <property type="protein sequence ID" value="VDD88303.1"/>
    <property type="molecule type" value="Genomic_DNA"/>
</dbReference>
<dbReference type="PANTHER" id="PTHR43884">
    <property type="entry name" value="ACYL-COA DEHYDROGENASE"/>
    <property type="match status" value="1"/>
</dbReference>
<evidence type="ECO:0000259" key="7">
    <source>
        <dbReference type="Pfam" id="PF02770"/>
    </source>
</evidence>
<dbReference type="FunFam" id="2.40.110.10:FF:000004">
    <property type="entry name" value="Isovaleryl-CoA dehydrogenase, mitochondrial"/>
    <property type="match status" value="1"/>
</dbReference>
<gene>
    <name evidence="9" type="ORF">EVEC_LOCUS3446</name>
</gene>
<dbReference type="InterPro" id="IPR006091">
    <property type="entry name" value="Acyl-CoA_Oxase/DH_mid-dom"/>
</dbReference>
<dbReference type="Gene3D" id="2.40.110.10">
    <property type="entry name" value="Butyryl-CoA Dehydrogenase, subunit A, domain 2"/>
    <property type="match status" value="1"/>
</dbReference>
<evidence type="ECO:0000313" key="10">
    <source>
        <dbReference type="Proteomes" id="UP000274131"/>
    </source>
</evidence>
<evidence type="ECO:0000259" key="8">
    <source>
        <dbReference type="Pfam" id="PF02771"/>
    </source>
</evidence>
<dbReference type="Gene3D" id="1.10.540.10">
    <property type="entry name" value="Acyl-CoA dehydrogenase/oxidase, N-terminal domain"/>
    <property type="match status" value="1"/>
</dbReference>
<dbReference type="InterPro" id="IPR037069">
    <property type="entry name" value="AcylCoA_DH/ox_N_sf"/>
</dbReference>
<dbReference type="InterPro" id="IPR046373">
    <property type="entry name" value="Acyl-CoA_Oxase/DH_mid-dom_sf"/>
</dbReference>
<dbReference type="InterPro" id="IPR006089">
    <property type="entry name" value="Acyl-CoA_DH_CS"/>
</dbReference>
<feature type="domain" description="Acyl-CoA dehydrogenase/oxidase C-terminal" evidence="6">
    <location>
        <begin position="244"/>
        <end position="357"/>
    </location>
</feature>
<dbReference type="Pfam" id="PF02771">
    <property type="entry name" value="Acyl-CoA_dh_N"/>
    <property type="match status" value="1"/>
</dbReference>
<reference evidence="11" key="1">
    <citation type="submission" date="2017-02" db="UniProtKB">
        <authorList>
            <consortium name="WormBaseParasite"/>
        </authorList>
    </citation>
    <scope>IDENTIFICATION</scope>
</reference>
<dbReference type="SUPFAM" id="SSF56645">
    <property type="entry name" value="Acyl-CoA dehydrogenase NM domain-like"/>
    <property type="match status" value="1"/>
</dbReference>
<reference evidence="9 10" key="2">
    <citation type="submission" date="2018-10" db="EMBL/GenBank/DDBJ databases">
        <authorList>
            <consortium name="Pathogen Informatics"/>
        </authorList>
    </citation>
    <scope>NUCLEOTIDE SEQUENCE [LARGE SCALE GENOMIC DNA]</scope>
</reference>
<name>A0A0N4V1B4_ENTVE</name>
<dbReference type="Pfam" id="PF00441">
    <property type="entry name" value="Acyl-CoA_dh_1"/>
    <property type="match status" value="1"/>
</dbReference>
<comment type="similarity">
    <text evidence="2 5">Belongs to the acyl-CoA dehydrogenase family.</text>
</comment>